<accession>A0A167L5Y0</accession>
<gene>
    <name evidence="1" type="ORF">CALVIDRAFT_538145</name>
</gene>
<dbReference type="Gene3D" id="3.80.10.10">
    <property type="entry name" value="Ribonuclease Inhibitor"/>
    <property type="match status" value="1"/>
</dbReference>
<dbReference type="Proteomes" id="UP000076738">
    <property type="component" value="Unassembled WGS sequence"/>
</dbReference>
<reference evidence="1 2" key="1">
    <citation type="journal article" date="2016" name="Mol. Biol. Evol.">
        <title>Comparative Genomics of Early-Diverging Mushroom-Forming Fungi Provides Insights into the Origins of Lignocellulose Decay Capabilities.</title>
        <authorList>
            <person name="Nagy L.G."/>
            <person name="Riley R."/>
            <person name="Tritt A."/>
            <person name="Adam C."/>
            <person name="Daum C."/>
            <person name="Floudas D."/>
            <person name="Sun H."/>
            <person name="Yadav J.S."/>
            <person name="Pangilinan J."/>
            <person name="Larsson K.H."/>
            <person name="Matsuura K."/>
            <person name="Barry K."/>
            <person name="Labutti K."/>
            <person name="Kuo R."/>
            <person name="Ohm R.A."/>
            <person name="Bhattacharya S.S."/>
            <person name="Shirouzu T."/>
            <person name="Yoshinaga Y."/>
            <person name="Martin F.M."/>
            <person name="Grigoriev I.V."/>
            <person name="Hibbett D.S."/>
        </authorList>
    </citation>
    <scope>NUCLEOTIDE SEQUENCE [LARGE SCALE GENOMIC DNA]</scope>
    <source>
        <strain evidence="1 2">TUFC12733</strain>
    </source>
</reference>
<dbReference type="EMBL" id="KV417289">
    <property type="protein sequence ID" value="KZO95360.1"/>
    <property type="molecule type" value="Genomic_DNA"/>
</dbReference>
<organism evidence="1 2">
    <name type="scientific">Calocera viscosa (strain TUFC12733)</name>
    <dbReference type="NCBI Taxonomy" id="1330018"/>
    <lineage>
        <taxon>Eukaryota</taxon>
        <taxon>Fungi</taxon>
        <taxon>Dikarya</taxon>
        <taxon>Basidiomycota</taxon>
        <taxon>Agaricomycotina</taxon>
        <taxon>Dacrymycetes</taxon>
        <taxon>Dacrymycetales</taxon>
        <taxon>Dacrymycetaceae</taxon>
        <taxon>Calocera</taxon>
    </lineage>
</organism>
<evidence type="ECO:0000313" key="1">
    <source>
        <dbReference type="EMBL" id="KZO95360.1"/>
    </source>
</evidence>
<dbReference type="OrthoDB" id="2841072at2759"/>
<evidence type="ECO:0000313" key="2">
    <source>
        <dbReference type="Proteomes" id="UP000076738"/>
    </source>
</evidence>
<keyword evidence="2" id="KW-1185">Reference proteome</keyword>
<dbReference type="SUPFAM" id="SSF52047">
    <property type="entry name" value="RNI-like"/>
    <property type="match status" value="1"/>
</dbReference>
<dbReference type="AlphaFoldDB" id="A0A167L5Y0"/>
<protein>
    <recommendedName>
        <fullName evidence="3">F-box domain-containing protein</fullName>
    </recommendedName>
</protein>
<proteinExistence type="predicted"/>
<sequence length="260" mass="28965">MVEGQLSSVSIHGHHFLDPSLIRQAVQSIATSSSRLKSLSLYLMGMDEDVVADIILPWTTYIPLLQCGNLEFLTLVHEVGVRADIGDCHLDQLGGALHHLTSLTLWPGMRRSGNLRHSDSQGTQAALTLGCMASLAIHCPNLVSLNLENMDASGAPPKSLSRDLGIEGIQLDFRNCPIDSPVQVALYLNTVWPNAPIYIHYESTRDWQGQDRGWDVVDALLKYRKLARYVEEKPSRFLDMLNSYEMYVAERALLPREARG</sequence>
<name>A0A167L5Y0_CALVF</name>
<evidence type="ECO:0008006" key="3">
    <source>
        <dbReference type="Google" id="ProtNLM"/>
    </source>
</evidence>
<dbReference type="InterPro" id="IPR032675">
    <property type="entry name" value="LRR_dom_sf"/>
</dbReference>